<reference evidence="2" key="1">
    <citation type="journal article" date="2019" name="Int. J. Syst. Evol. Microbiol.">
        <title>The Global Catalogue of Microorganisms (GCM) 10K type strain sequencing project: providing services to taxonomists for standard genome sequencing and annotation.</title>
        <authorList>
            <consortium name="The Broad Institute Genomics Platform"/>
            <consortium name="The Broad Institute Genome Sequencing Center for Infectious Disease"/>
            <person name="Wu L."/>
            <person name="Ma J."/>
        </authorList>
    </citation>
    <scope>NUCLEOTIDE SEQUENCE [LARGE SCALE GENOMIC DNA]</scope>
    <source>
        <strain evidence="2">CGMCC 1.15043</strain>
    </source>
</reference>
<evidence type="ECO:0000313" key="2">
    <source>
        <dbReference type="Proteomes" id="UP000615455"/>
    </source>
</evidence>
<accession>A0ABQ2BR35</accession>
<sequence>MMPEDINKGRKPLFADDISLLYDNCTNCIGIDTGEVFWYSGRPEVEQWMNSLLQLSLDRQKYFLLAEGTWNRNHWTRFFNNRYTQLHDANLGKAT</sequence>
<protein>
    <submittedName>
        <fullName evidence="1">Uncharacterized protein</fullName>
    </submittedName>
</protein>
<dbReference type="RefSeq" id="WP_189009251.1">
    <property type="nucleotide sequence ID" value="NZ_BMHE01000004.1"/>
</dbReference>
<dbReference type="EMBL" id="BMHE01000004">
    <property type="protein sequence ID" value="GGI45571.1"/>
    <property type="molecule type" value="Genomic_DNA"/>
</dbReference>
<comment type="caution">
    <text evidence="1">The sequence shown here is derived from an EMBL/GenBank/DDBJ whole genome shotgun (WGS) entry which is preliminary data.</text>
</comment>
<gene>
    <name evidence="1" type="ORF">GCM10008018_12830</name>
</gene>
<evidence type="ECO:0000313" key="1">
    <source>
        <dbReference type="EMBL" id="GGI45571.1"/>
    </source>
</evidence>
<name>A0ABQ2BR35_9BACL</name>
<keyword evidence="2" id="KW-1185">Reference proteome</keyword>
<organism evidence="1 2">
    <name type="scientific">Paenibacillus marchantiophytorum</name>
    <dbReference type="NCBI Taxonomy" id="1619310"/>
    <lineage>
        <taxon>Bacteria</taxon>
        <taxon>Bacillati</taxon>
        <taxon>Bacillota</taxon>
        <taxon>Bacilli</taxon>
        <taxon>Bacillales</taxon>
        <taxon>Paenibacillaceae</taxon>
        <taxon>Paenibacillus</taxon>
    </lineage>
</organism>
<proteinExistence type="predicted"/>
<dbReference type="Proteomes" id="UP000615455">
    <property type="component" value="Unassembled WGS sequence"/>
</dbReference>